<keyword evidence="4" id="KW-1185">Reference proteome</keyword>
<comment type="caution">
    <text evidence="3">The sequence shown here is derived from an EMBL/GenBank/DDBJ whole genome shotgun (WGS) entry which is preliminary data.</text>
</comment>
<accession>A0ABW3DIB3</accession>
<keyword evidence="2" id="KW-1133">Transmembrane helix</keyword>
<dbReference type="RefSeq" id="WP_379291498.1">
    <property type="nucleotide sequence ID" value="NZ_JBHTIU010000103.1"/>
</dbReference>
<evidence type="ECO:0000313" key="3">
    <source>
        <dbReference type="EMBL" id="MFD0872207.1"/>
    </source>
</evidence>
<organism evidence="3 4">
    <name type="scientific">Paenibacillus residui</name>
    <dbReference type="NCBI Taxonomy" id="629724"/>
    <lineage>
        <taxon>Bacteria</taxon>
        <taxon>Bacillati</taxon>
        <taxon>Bacillota</taxon>
        <taxon>Bacilli</taxon>
        <taxon>Bacillales</taxon>
        <taxon>Paenibacillaceae</taxon>
        <taxon>Paenibacillus</taxon>
    </lineage>
</organism>
<keyword evidence="2" id="KW-0812">Transmembrane</keyword>
<evidence type="ECO:0000256" key="2">
    <source>
        <dbReference type="SAM" id="Phobius"/>
    </source>
</evidence>
<feature type="compositionally biased region" description="Acidic residues" evidence="1">
    <location>
        <begin position="62"/>
        <end position="76"/>
    </location>
</feature>
<name>A0ABW3DIB3_9BACL</name>
<proteinExistence type="predicted"/>
<feature type="transmembrane region" description="Helical" evidence="2">
    <location>
        <begin position="12"/>
        <end position="32"/>
    </location>
</feature>
<feature type="compositionally biased region" description="Basic and acidic residues" evidence="1">
    <location>
        <begin position="83"/>
        <end position="97"/>
    </location>
</feature>
<reference evidence="4" key="1">
    <citation type="journal article" date="2019" name="Int. J. Syst. Evol. Microbiol.">
        <title>The Global Catalogue of Microorganisms (GCM) 10K type strain sequencing project: providing services to taxonomists for standard genome sequencing and annotation.</title>
        <authorList>
            <consortium name="The Broad Institute Genomics Platform"/>
            <consortium name="The Broad Institute Genome Sequencing Center for Infectious Disease"/>
            <person name="Wu L."/>
            <person name="Ma J."/>
        </authorList>
    </citation>
    <scope>NUCLEOTIDE SEQUENCE [LARGE SCALE GENOMIC DNA]</scope>
    <source>
        <strain evidence="4">CCUG 57263</strain>
    </source>
</reference>
<dbReference type="EMBL" id="JBHTIU010000103">
    <property type="protein sequence ID" value="MFD0872207.1"/>
    <property type="molecule type" value="Genomic_DNA"/>
</dbReference>
<evidence type="ECO:0000256" key="1">
    <source>
        <dbReference type="SAM" id="MobiDB-lite"/>
    </source>
</evidence>
<dbReference type="Proteomes" id="UP001597120">
    <property type="component" value="Unassembled WGS sequence"/>
</dbReference>
<keyword evidence="2" id="KW-0472">Membrane</keyword>
<gene>
    <name evidence="3" type="ORF">ACFQ03_24100</name>
</gene>
<protein>
    <submittedName>
        <fullName evidence="3">Uncharacterized protein</fullName>
    </submittedName>
</protein>
<sequence>MTDWLQPWGSVLLFTVVIVVTCTLTAIGVLLFPAKKEEQAEFEEWTPFFQEVKPTMNKYEWSEEEKQDDANEESDAEAGLFADDNRSYDGEEPEYSR</sequence>
<evidence type="ECO:0000313" key="4">
    <source>
        <dbReference type="Proteomes" id="UP001597120"/>
    </source>
</evidence>
<feature type="region of interest" description="Disordered" evidence="1">
    <location>
        <begin position="59"/>
        <end position="97"/>
    </location>
</feature>